<dbReference type="PANTHER" id="PTHR43899">
    <property type="entry name" value="RH59310P"/>
    <property type="match status" value="1"/>
</dbReference>
<keyword evidence="4" id="KW-1185">Reference proteome</keyword>
<reference evidence="3 4" key="1">
    <citation type="submission" date="2015-06" db="EMBL/GenBank/DDBJ databases">
        <title>Genome sequence of Mycobacterium kumamotonense strain Roo.</title>
        <authorList>
            <person name="Greninger A.L."/>
            <person name="Cunningham G."/>
            <person name="Miller S."/>
        </authorList>
    </citation>
    <scope>NUCLEOTIDE SEQUENCE [LARGE SCALE GENOMIC DNA]</scope>
    <source>
        <strain evidence="3 4">Roo</strain>
    </source>
</reference>
<dbReference type="Pfam" id="PF00106">
    <property type="entry name" value="adh_short"/>
    <property type="match status" value="1"/>
</dbReference>
<gene>
    <name evidence="3" type="ORF">ACT18_02830</name>
</gene>
<proteinExistence type="inferred from homology"/>
<evidence type="ECO:0000313" key="3">
    <source>
        <dbReference type="EMBL" id="OBY33231.1"/>
    </source>
</evidence>
<dbReference type="EMBL" id="LFOE01000002">
    <property type="protein sequence ID" value="OBY33231.1"/>
    <property type="molecule type" value="Genomic_DNA"/>
</dbReference>
<dbReference type="RefSeq" id="WP_065287054.1">
    <property type="nucleotide sequence ID" value="NZ_LFOE01000002.1"/>
</dbReference>
<dbReference type="AlphaFoldDB" id="A0A1B8SKH9"/>
<keyword evidence="2" id="KW-0560">Oxidoreductase</keyword>
<dbReference type="Gene3D" id="3.40.50.720">
    <property type="entry name" value="NAD(P)-binding Rossmann-like Domain"/>
    <property type="match status" value="1"/>
</dbReference>
<evidence type="ECO:0000256" key="1">
    <source>
        <dbReference type="ARBA" id="ARBA00006484"/>
    </source>
</evidence>
<comment type="caution">
    <text evidence="3">The sequence shown here is derived from an EMBL/GenBank/DDBJ whole genome shotgun (WGS) entry which is preliminary data.</text>
</comment>
<dbReference type="STRING" id="354243.BST28_03290"/>
<dbReference type="InterPro" id="IPR051019">
    <property type="entry name" value="VLCFA-Steroid_DH"/>
</dbReference>
<evidence type="ECO:0000256" key="2">
    <source>
        <dbReference type="ARBA" id="ARBA00023002"/>
    </source>
</evidence>
<organism evidence="3 4">
    <name type="scientific">Mycolicibacter kumamotonensis</name>
    <dbReference type="NCBI Taxonomy" id="354243"/>
    <lineage>
        <taxon>Bacteria</taxon>
        <taxon>Bacillati</taxon>
        <taxon>Actinomycetota</taxon>
        <taxon>Actinomycetes</taxon>
        <taxon>Mycobacteriales</taxon>
        <taxon>Mycobacteriaceae</taxon>
        <taxon>Mycolicibacter</taxon>
    </lineage>
</organism>
<dbReference type="GO" id="GO:0016491">
    <property type="term" value="F:oxidoreductase activity"/>
    <property type="evidence" value="ECO:0007669"/>
    <property type="project" value="UniProtKB-KW"/>
</dbReference>
<dbReference type="SUPFAM" id="SSF51735">
    <property type="entry name" value="NAD(P)-binding Rossmann-fold domains"/>
    <property type="match status" value="1"/>
</dbReference>
<name>A0A1B8SKH9_9MYCO</name>
<dbReference type="OrthoDB" id="9797538at2"/>
<comment type="similarity">
    <text evidence="1">Belongs to the short-chain dehydrogenases/reductases (SDR) family.</text>
</comment>
<dbReference type="InterPro" id="IPR036291">
    <property type="entry name" value="NAD(P)-bd_dom_sf"/>
</dbReference>
<dbReference type="PATRIC" id="fig|354243.3.peg.602"/>
<evidence type="ECO:0000313" key="4">
    <source>
        <dbReference type="Proteomes" id="UP000092668"/>
    </source>
</evidence>
<protein>
    <submittedName>
        <fullName evidence="3">Short-chain dehydrogenase</fullName>
    </submittedName>
</protein>
<dbReference type="CDD" id="cd05233">
    <property type="entry name" value="SDR_c"/>
    <property type="match status" value="1"/>
</dbReference>
<dbReference type="PRINTS" id="PR00081">
    <property type="entry name" value="GDHRDH"/>
</dbReference>
<dbReference type="InterPro" id="IPR002347">
    <property type="entry name" value="SDR_fam"/>
</dbReference>
<sequence>MSSGDEPAWRAQYGPWALIAGGSEGVGMEFALLLAGAGINLVLIARKPQPLQQTADRCRELGVQVRELSLDLSLPESTEQVISATTDLELGLLIYNAGANTHSAEFLDGDLAAFQQVIDLNVTTPLALIHHFAGPMRARRCGGVMLVGSLTGYLGSARHTVYGGVKAFTRIYAEGLWLELRDYNVHVLELVLGVTKTPAMGRAGLNFDIPGLRVSDPADVAREGLAQLPGGPVHIVSEHAANPALHAGHDRAAAVLASHQMMRKLLGGRSPATPRSDAPPSS</sequence>
<dbReference type="PANTHER" id="PTHR43899:SF13">
    <property type="entry name" value="RH59310P"/>
    <property type="match status" value="1"/>
</dbReference>
<accession>A0A1B8SKH9</accession>
<dbReference type="Proteomes" id="UP000092668">
    <property type="component" value="Unassembled WGS sequence"/>
</dbReference>